<dbReference type="Gene3D" id="3.40.50.450">
    <property type="match status" value="1"/>
</dbReference>
<dbReference type="RefSeq" id="WP_193400118.1">
    <property type="nucleotide sequence ID" value="NZ_CP065177.1"/>
</dbReference>
<sequence length="279" mass="31515">MNAKSNTVKSEEKEPQTQPEKKKTCFVIMPIADVAGYDTGHFTRVYKHLITPACEAAGFKPVRSDDVSSSHMIVVDILQKIVESDIAICDLSGRNPNVLYELGLRQAFNKKTVLIKDNKTDNIFDVQGFRYSPYDQALRIDNVNNEISKISNALKETFDATNDINSIVQLLQIEPAEIKGKTQLTEGDTFLLNSINELKSMLEENKTKSPSGNYKKIDVTIGKSNLIVNEYYDLNDVFFGIYLGLSRDNLFVYFKDMDDVVFKIPITSNLIRDLTSLTF</sequence>
<evidence type="ECO:0000256" key="1">
    <source>
        <dbReference type="SAM" id="MobiDB-lite"/>
    </source>
</evidence>
<protein>
    <submittedName>
        <fullName evidence="2">Uncharacterized protein</fullName>
    </submittedName>
</protein>
<dbReference type="Proteomes" id="UP000806577">
    <property type="component" value="Chromosome"/>
</dbReference>
<accession>A0A9Q2ELU5</accession>
<feature type="compositionally biased region" description="Basic and acidic residues" evidence="1">
    <location>
        <begin position="9"/>
        <end position="21"/>
    </location>
</feature>
<keyword evidence="3" id="KW-1185">Reference proteome</keyword>
<organism evidence="2 3">
    <name type="scientific">Pectobacterium quasiaquaticum</name>
    <dbReference type="NCBI Taxonomy" id="2774015"/>
    <lineage>
        <taxon>Bacteria</taxon>
        <taxon>Pseudomonadati</taxon>
        <taxon>Pseudomonadota</taxon>
        <taxon>Gammaproteobacteria</taxon>
        <taxon>Enterobacterales</taxon>
        <taxon>Pectobacteriaceae</taxon>
        <taxon>Pectobacterium</taxon>
    </lineage>
</organism>
<dbReference type="KEGG" id="pqu:IG609_014240"/>
<name>A0A9Q2ELU5_9GAMM</name>
<gene>
    <name evidence="2" type="ORF">IG609_014240</name>
</gene>
<evidence type="ECO:0000313" key="2">
    <source>
        <dbReference type="EMBL" id="URG47950.1"/>
    </source>
</evidence>
<dbReference type="AlphaFoldDB" id="A0A9Q2ELU5"/>
<proteinExistence type="predicted"/>
<feature type="region of interest" description="Disordered" evidence="1">
    <location>
        <begin position="1"/>
        <end position="21"/>
    </location>
</feature>
<evidence type="ECO:0000313" key="3">
    <source>
        <dbReference type="Proteomes" id="UP000806577"/>
    </source>
</evidence>
<dbReference type="EMBL" id="CP065177">
    <property type="protein sequence ID" value="URG47950.1"/>
    <property type="molecule type" value="Genomic_DNA"/>
</dbReference>
<reference evidence="2 3" key="1">
    <citation type="journal article" date="2021" name="Int. J. Syst. Evol. Microbiol.">
        <title>&lt;i&gt;Pectobacterium quasiaquaticum&lt;/i&gt; sp. nov., isolated from waterways.</title>
        <authorList>
            <person name="Ben Moussa H."/>
            <person name="Pedron J."/>
            <person name="Bertrand C."/>
            <person name="Hecquet A."/>
            <person name="Barny M.A."/>
        </authorList>
    </citation>
    <scope>NUCLEOTIDE SEQUENCE [LARGE SCALE GENOMIC DNA]</scope>
    <source>
        <strain evidence="2 3">A477-S1-J17</strain>
    </source>
</reference>